<dbReference type="InterPro" id="IPR038186">
    <property type="entry name" value="CHAD_dom_sf"/>
</dbReference>
<dbReference type="InterPro" id="IPR007899">
    <property type="entry name" value="CHAD_dom"/>
</dbReference>
<keyword evidence="3" id="KW-1185">Reference proteome</keyword>
<reference evidence="3" key="1">
    <citation type="submission" date="2018-03" db="EMBL/GenBank/DDBJ databases">
        <authorList>
            <person name="Sun L."/>
            <person name="Liu H."/>
            <person name="Chen W."/>
            <person name="Huang K."/>
            <person name="Liu W."/>
            <person name="Gao X."/>
        </authorList>
    </citation>
    <scope>NUCLEOTIDE SEQUENCE [LARGE SCALE GENOMIC DNA]</scope>
    <source>
        <strain evidence="3">SH9</strain>
    </source>
</reference>
<proteinExistence type="predicted"/>
<feature type="domain" description="CHAD" evidence="1">
    <location>
        <begin position="1"/>
        <end position="280"/>
    </location>
</feature>
<evidence type="ECO:0000313" key="2">
    <source>
        <dbReference type="EMBL" id="PSC05910.1"/>
    </source>
</evidence>
<dbReference type="Pfam" id="PF05235">
    <property type="entry name" value="CHAD"/>
    <property type="match status" value="1"/>
</dbReference>
<dbReference type="Proteomes" id="UP000239772">
    <property type="component" value="Unassembled WGS sequence"/>
</dbReference>
<evidence type="ECO:0000259" key="1">
    <source>
        <dbReference type="PROSITE" id="PS51708"/>
    </source>
</evidence>
<name>A0A2T1HWE5_9HYPH</name>
<dbReference type="AlphaFoldDB" id="A0A2T1HWE5"/>
<sequence length="285" mass="31104">MPGPVDLSPHFQAHLDALHDALAHEDRDLGVHGARRAIKALRALLRLTWPADPAEQLHAACASLDQELKTLADALAPARDVRVAAACALSLIEETEEEPERAALTRLAAEWLGDAARRESASDHLGPEQARRSEALIATHLQAIPTDPARSDVAMAMGRSYSKARRRMRAGLRGADADLLHAARRELVRLQIQIQALGPELGGKLRRLGRKAGRLRQTLGDHHDMAELDKRIGFSDLPGRIKSRLLQAVEQRADGLSQLAAAQADSALRRKPKALRKRLARKLGG</sequence>
<gene>
    <name evidence="2" type="ORF">SLNSH_05885</name>
</gene>
<dbReference type="EMBL" id="PVZS01000005">
    <property type="protein sequence ID" value="PSC05910.1"/>
    <property type="molecule type" value="Genomic_DNA"/>
</dbReference>
<dbReference type="RefSeq" id="WP_106335749.1">
    <property type="nucleotide sequence ID" value="NZ_PVZS01000005.1"/>
</dbReference>
<comment type="caution">
    <text evidence="2">The sequence shown here is derived from an EMBL/GenBank/DDBJ whole genome shotgun (WGS) entry which is preliminary data.</text>
</comment>
<protein>
    <recommendedName>
        <fullName evidence="1">CHAD domain-containing protein</fullName>
    </recommendedName>
</protein>
<organism evidence="2 3">
    <name type="scientific">Alsobacter soli</name>
    <dbReference type="NCBI Taxonomy" id="2109933"/>
    <lineage>
        <taxon>Bacteria</taxon>
        <taxon>Pseudomonadati</taxon>
        <taxon>Pseudomonadota</taxon>
        <taxon>Alphaproteobacteria</taxon>
        <taxon>Hyphomicrobiales</taxon>
        <taxon>Alsobacteraceae</taxon>
        <taxon>Alsobacter</taxon>
    </lineage>
</organism>
<dbReference type="Gene3D" id="1.40.20.10">
    <property type="entry name" value="CHAD domain"/>
    <property type="match status" value="1"/>
</dbReference>
<accession>A0A2T1HWE5</accession>
<dbReference type="SMART" id="SM00880">
    <property type="entry name" value="CHAD"/>
    <property type="match status" value="1"/>
</dbReference>
<evidence type="ECO:0000313" key="3">
    <source>
        <dbReference type="Proteomes" id="UP000239772"/>
    </source>
</evidence>
<dbReference type="PROSITE" id="PS51708">
    <property type="entry name" value="CHAD"/>
    <property type="match status" value="1"/>
</dbReference>